<dbReference type="EMBL" id="MDET01000001">
    <property type="protein sequence ID" value="OQM77618.1"/>
    <property type="molecule type" value="Genomic_DNA"/>
</dbReference>
<evidence type="ECO:0000256" key="2">
    <source>
        <dbReference type="ARBA" id="ARBA00022475"/>
    </source>
</evidence>
<evidence type="ECO:0000313" key="7">
    <source>
        <dbReference type="EMBL" id="OQM77618.1"/>
    </source>
</evidence>
<proteinExistence type="predicted"/>
<dbReference type="Proteomes" id="UP000191905">
    <property type="component" value="Unassembled WGS sequence"/>
</dbReference>
<keyword evidence="2" id="KW-1003">Cell membrane</keyword>
<dbReference type="AlphaFoldDB" id="A0A1V8RWQ8"/>
<name>A0A1V8RWQ8_9HYPH</name>
<evidence type="ECO:0000256" key="1">
    <source>
        <dbReference type="ARBA" id="ARBA00004651"/>
    </source>
</evidence>
<accession>A0A1V8RWQ8</accession>
<feature type="transmembrane region" description="Helical" evidence="6">
    <location>
        <begin position="12"/>
        <end position="30"/>
    </location>
</feature>
<keyword evidence="5 6" id="KW-0472">Membrane</keyword>
<feature type="transmembrane region" description="Helical" evidence="6">
    <location>
        <begin position="96"/>
        <end position="113"/>
    </location>
</feature>
<dbReference type="STRING" id="1873176.BFN67_01930"/>
<evidence type="ECO:0000256" key="3">
    <source>
        <dbReference type="ARBA" id="ARBA00022692"/>
    </source>
</evidence>
<dbReference type="PANTHER" id="PTHR43370:SF2">
    <property type="entry name" value="ABC TRANSPORTER PERMEASE PROTEIN"/>
    <property type="match status" value="1"/>
</dbReference>
<feature type="transmembrane region" description="Helical" evidence="6">
    <location>
        <begin position="279"/>
        <end position="300"/>
    </location>
</feature>
<dbReference type="CDD" id="cd06580">
    <property type="entry name" value="TM_PBP1_transp_TpRbsC_like"/>
    <property type="match status" value="1"/>
</dbReference>
<dbReference type="RefSeq" id="WP_080917880.1">
    <property type="nucleotide sequence ID" value="NZ_MDET01000001.1"/>
</dbReference>
<comment type="subcellular location">
    <subcellularLocation>
        <location evidence="1">Cell membrane</location>
        <topology evidence="1">Multi-pass membrane protein</topology>
    </subcellularLocation>
</comment>
<dbReference type="GO" id="GO:0022857">
    <property type="term" value="F:transmembrane transporter activity"/>
    <property type="evidence" value="ECO:0007669"/>
    <property type="project" value="InterPro"/>
</dbReference>
<evidence type="ECO:0000256" key="6">
    <source>
        <dbReference type="SAM" id="Phobius"/>
    </source>
</evidence>
<sequence>MNAVLEQVFQVGFLAAIIRIATPLAFATLGEMFSERAGVLNLGIEGIMLLSAMTGFTTASLTGSLWLGILAAIITGALMGALHAVLTVALGLSQHVCGIGVTLFGSGLAYFFYRLVFGQQSVPPSIEGFKPVPIPILSDIPVIGPPIFNQFTLVYLAILAIPISAFLLYRTPWGLSLRMVGENPRAADSAGVSVIGMRFQAVMLGGALMGVAGAFLTMAQFNAFTFGVISGRGWVAIALVVFGRWDPWRSAGAALLFAFVDALQLRLQAAGLGHIPYEIFLMLPFVLTIVAMALMSRNAVAPSALLKPFRREER</sequence>
<protein>
    <submittedName>
        <fullName evidence="7">ABC transporter permease</fullName>
    </submittedName>
</protein>
<feature type="transmembrane region" description="Helical" evidence="6">
    <location>
        <begin position="65"/>
        <end position="89"/>
    </location>
</feature>
<reference evidence="7 8" key="1">
    <citation type="journal article" date="2016" name="Int. J. Syst. Evol. Microbiol.">
        <title>Pseudaminobacter manganicus sp. nov., isolated from sludge of a manganese mine.</title>
        <authorList>
            <person name="Li J."/>
            <person name="Huang J."/>
            <person name="Liao S."/>
            <person name="Wang G."/>
        </authorList>
    </citation>
    <scope>NUCLEOTIDE SEQUENCE [LARGE SCALE GENOMIC DNA]</scope>
    <source>
        <strain evidence="7 8">JH-7</strain>
    </source>
</reference>
<gene>
    <name evidence="7" type="ORF">BFN67_01930</name>
</gene>
<keyword evidence="3 6" id="KW-0812">Transmembrane</keyword>
<dbReference type="Pfam" id="PF02653">
    <property type="entry name" value="BPD_transp_2"/>
    <property type="match status" value="1"/>
</dbReference>
<dbReference type="OrthoDB" id="9792579at2"/>
<organism evidence="7 8">
    <name type="scientific">Manganibacter manganicus</name>
    <dbReference type="NCBI Taxonomy" id="1873176"/>
    <lineage>
        <taxon>Bacteria</taxon>
        <taxon>Pseudomonadati</taxon>
        <taxon>Pseudomonadota</taxon>
        <taxon>Alphaproteobacteria</taxon>
        <taxon>Hyphomicrobiales</taxon>
        <taxon>Phyllobacteriaceae</taxon>
        <taxon>Manganibacter</taxon>
    </lineage>
</organism>
<feature type="transmembrane region" description="Helical" evidence="6">
    <location>
        <begin position="147"/>
        <end position="169"/>
    </location>
</feature>
<feature type="transmembrane region" description="Helical" evidence="6">
    <location>
        <begin position="190"/>
        <end position="215"/>
    </location>
</feature>
<keyword evidence="8" id="KW-1185">Reference proteome</keyword>
<feature type="transmembrane region" description="Helical" evidence="6">
    <location>
        <begin position="37"/>
        <end position="59"/>
    </location>
</feature>
<comment type="caution">
    <text evidence="7">The sequence shown here is derived from an EMBL/GenBank/DDBJ whole genome shotgun (WGS) entry which is preliminary data.</text>
</comment>
<evidence type="ECO:0000256" key="5">
    <source>
        <dbReference type="ARBA" id="ARBA00023136"/>
    </source>
</evidence>
<feature type="transmembrane region" description="Helical" evidence="6">
    <location>
        <begin position="221"/>
        <end position="243"/>
    </location>
</feature>
<dbReference type="GO" id="GO:0005886">
    <property type="term" value="C:plasma membrane"/>
    <property type="evidence" value="ECO:0007669"/>
    <property type="project" value="UniProtKB-SubCell"/>
</dbReference>
<dbReference type="InterPro" id="IPR001851">
    <property type="entry name" value="ABC_transp_permease"/>
</dbReference>
<dbReference type="PANTHER" id="PTHR43370">
    <property type="entry name" value="SUGAR ABC TRANSPORTER INTEGRAL MEMBRANE PROTEIN-RELATED"/>
    <property type="match status" value="1"/>
</dbReference>
<evidence type="ECO:0000313" key="8">
    <source>
        <dbReference type="Proteomes" id="UP000191905"/>
    </source>
</evidence>
<keyword evidence="4 6" id="KW-1133">Transmembrane helix</keyword>
<feature type="transmembrane region" description="Helical" evidence="6">
    <location>
        <begin position="250"/>
        <end position="267"/>
    </location>
</feature>
<evidence type="ECO:0000256" key="4">
    <source>
        <dbReference type="ARBA" id="ARBA00022989"/>
    </source>
</evidence>